<organism evidence="3 4">
    <name type="scientific">Clytia hemisphaerica</name>
    <dbReference type="NCBI Taxonomy" id="252671"/>
    <lineage>
        <taxon>Eukaryota</taxon>
        <taxon>Metazoa</taxon>
        <taxon>Cnidaria</taxon>
        <taxon>Hydrozoa</taxon>
        <taxon>Hydroidolina</taxon>
        <taxon>Leptothecata</taxon>
        <taxon>Obeliida</taxon>
        <taxon>Clytiidae</taxon>
        <taxon>Clytia</taxon>
    </lineage>
</organism>
<dbReference type="AlphaFoldDB" id="A0A7M6DMH8"/>
<comment type="similarity">
    <text evidence="1">Belongs to the arrestin family.</text>
</comment>
<dbReference type="InterPro" id="IPR011021">
    <property type="entry name" value="Arrestin-like_N"/>
</dbReference>
<dbReference type="EnsemblMetazoa" id="CLYHEMT016268.1">
    <property type="protein sequence ID" value="CLYHEMP016268.1"/>
    <property type="gene ID" value="CLYHEMG016268"/>
</dbReference>
<dbReference type="InterPro" id="IPR014752">
    <property type="entry name" value="Arrestin-like_C"/>
</dbReference>
<evidence type="ECO:0000313" key="3">
    <source>
        <dbReference type="EnsemblMetazoa" id="CLYHEMP016268.1"/>
    </source>
</evidence>
<proteinExistence type="inferred from homology"/>
<evidence type="ECO:0000256" key="1">
    <source>
        <dbReference type="ARBA" id="ARBA00005298"/>
    </source>
</evidence>
<dbReference type="Gene3D" id="2.60.40.640">
    <property type="match status" value="2"/>
</dbReference>
<accession>A0A7M6DMH8</accession>
<dbReference type="InterPro" id="IPR014756">
    <property type="entry name" value="Ig_E-set"/>
</dbReference>
<dbReference type="RefSeq" id="XP_066931854.1">
    <property type="nucleotide sequence ID" value="XM_067075753.1"/>
</dbReference>
<keyword evidence="4" id="KW-1185">Reference proteome</keyword>
<dbReference type="Proteomes" id="UP000594262">
    <property type="component" value="Unplaced"/>
</dbReference>
<name>A0A7M6DMH8_9CNID</name>
<evidence type="ECO:0000313" key="4">
    <source>
        <dbReference type="Proteomes" id="UP000594262"/>
    </source>
</evidence>
<dbReference type="PANTHER" id="PTHR11188:SF17">
    <property type="entry name" value="FI21816P1"/>
    <property type="match status" value="1"/>
</dbReference>
<dbReference type="InterPro" id="IPR011022">
    <property type="entry name" value="Arrestin_C-like"/>
</dbReference>
<protein>
    <recommendedName>
        <fullName evidence="2">Arrestin C-terminal-like domain-containing protein</fullName>
    </recommendedName>
</protein>
<dbReference type="GO" id="GO:0015031">
    <property type="term" value="P:protein transport"/>
    <property type="evidence" value="ECO:0007669"/>
    <property type="project" value="TreeGrafter"/>
</dbReference>
<dbReference type="SMART" id="SM01017">
    <property type="entry name" value="Arrestin_C"/>
    <property type="match status" value="1"/>
</dbReference>
<evidence type="ECO:0000259" key="2">
    <source>
        <dbReference type="SMART" id="SM01017"/>
    </source>
</evidence>
<dbReference type="OrthoDB" id="2333384at2759"/>
<dbReference type="InterPro" id="IPR050357">
    <property type="entry name" value="Arrestin_domain-protein"/>
</dbReference>
<sequence>MSKREKPMKLEQFCVFIDEEKKVYYPGETFAGTLHVSLREQMMVAGISVTFCGQVKTCWHEGAGEEKKTFTGEEVLFRKSKVLFGNAPTSIEKRTMPGKPHKAGEFDYNFKFTFPQILPSSFESSFGSIRYYVKGQIHKPGIKLDFITKVPLTVIDRIDTTEMYCFTRKEDEILQTIGCFGIKSGPVFCKADIDRGCYIPGEYIVFNAHVENHSKKTLKGLKARLDQVVDYFAEDGSGHKISRKTLVRLKGPKVYPGETLEWSNQSLQIPITEPSIHNCSLINIRYVIVIYVDVRCFNNVCVPFELIVGTIPGHIQSGNVTHSYKSIPNACTVSFNDEQEEVCKITHEVEYLPAYPYLERTSNKDEKELIVEDLT</sequence>
<reference evidence="3" key="1">
    <citation type="submission" date="2021-01" db="UniProtKB">
        <authorList>
            <consortium name="EnsemblMetazoa"/>
        </authorList>
    </citation>
    <scope>IDENTIFICATION</scope>
</reference>
<dbReference type="Pfam" id="PF02752">
    <property type="entry name" value="Arrestin_C"/>
    <property type="match status" value="1"/>
</dbReference>
<feature type="domain" description="Arrestin C-terminal-like" evidence="2">
    <location>
        <begin position="183"/>
        <end position="313"/>
    </location>
</feature>
<dbReference type="GO" id="GO:0005737">
    <property type="term" value="C:cytoplasm"/>
    <property type="evidence" value="ECO:0007669"/>
    <property type="project" value="TreeGrafter"/>
</dbReference>
<dbReference type="PANTHER" id="PTHR11188">
    <property type="entry name" value="ARRESTIN DOMAIN CONTAINING PROTEIN"/>
    <property type="match status" value="1"/>
</dbReference>
<dbReference type="Pfam" id="PF00339">
    <property type="entry name" value="Arrestin_N"/>
    <property type="match status" value="1"/>
</dbReference>
<dbReference type="SUPFAM" id="SSF81296">
    <property type="entry name" value="E set domains"/>
    <property type="match status" value="2"/>
</dbReference>
<dbReference type="GeneID" id="136819518"/>